<dbReference type="EMBL" id="JADPUN010000422">
    <property type="protein sequence ID" value="MBF9135288.1"/>
    <property type="molecule type" value="Genomic_DNA"/>
</dbReference>
<keyword evidence="3" id="KW-1185">Reference proteome</keyword>
<evidence type="ECO:0000313" key="3">
    <source>
        <dbReference type="Proteomes" id="UP000638560"/>
    </source>
</evidence>
<organism evidence="2 3">
    <name type="scientific">Plantactinospora alkalitolerans</name>
    <dbReference type="NCBI Taxonomy" id="2789879"/>
    <lineage>
        <taxon>Bacteria</taxon>
        <taxon>Bacillati</taxon>
        <taxon>Actinomycetota</taxon>
        <taxon>Actinomycetes</taxon>
        <taxon>Micromonosporales</taxon>
        <taxon>Micromonosporaceae</taxon>
        <taxon>Plantactinospora</taxon>
    </lineage>
</organism>
<feature type="region of interest" description="Disordered" evidence="1">
    <location>
        <begin position="1"/>
        <end position="24"/>
    </location>
</feature>
<comment type="caution">
    <text evidence="2">The sequence shown here is derived from an EMBL/GenBank/DDBJ whole genome shotgun (WGS) entry which is preliminary data.</text>
</comment>
<evidence type="ECO:0000313" key="2">
    <source>
        <dbReference type="EMBL" id="MBF9135288.1"/>
    </source>
</evidence>
<dbReference type="Proteomes" id="UP000638560">
    <property type="component" value="Unassembled WGS sequence"/>
</dbReference>
<protein>
    <submittedName>
        <fullName evidence="2">Uncharacterized protein</fullName>
    </submittedName>
</protein>
<dbReference type="RefSeq" id="WP_196206744.1">
    <property type="nucleotide sequence ID" value="NZ_JADPUN010000422.1"/>
</dbReference>
<evidence type="ECO:0000256" key="1">
    <source>
        <dbReference type="SAM" id="MobiDB-lite"/>
    </source>
</evidence>
<gene>
    <name evidence="2" type="ORF">I0C86_41290</name>
</gene>
<reference evidence="2 3" key="1">
    <citation type="submission" date="2020-11" db="EMBL/GenBank/DDBJ databases">
        <title>A novel isolate from a Black sea contaminated sediment with potential to produce alkanes: Plantactinospora alkalitolerans sp. nov.</title>
        <authorList>
            <person name="Carro L."/>
            <person name="Veyisoglu A."/>
            <person name="Guven K."/>
            <person name="Schumann P."/>
            <person name="Klenk H.-P."/>
            <person name="Sahin N."/>
        </authorList>
    </citation>
    <scope>NUCLEOTIDE SEQUENCE [LARGE SCALE GENOMIC DNA]</scope>
    <source>
        <strain evidence="2 3">S1510</strain>
    </source>
</reference>
<accession>A0ABS0H9X7</accession>
<sequence>MIAHRAACPVAGHGRTVRPSQSRGYPMAESALPYRWTYGKGNNDITAQPLYAEDDAETATAFEGAHGDMLLIHLVRSPRRLWQIDATEAFRLPVFADSMRFRTPGDALEWAARRAGRTPVEAVCRCGTPGAECD</sequence>
<proteinExistence type="predicted"/>
<name>A0ABS0H9X7_9ACTN</name>